<sequence length="98" mass="11198">MIDKNLVQHVAHLAKLEFNEADLDKFTQQLAEIIKMEDELAQVDTTNVKPTTHISRQKTTFRADDNPLTTSRDELLKNVPEQEDGLIKVPAILDNEEE</sequence>
<dbReference type="HAMAP" id="MF_00122">
    <property type="entry name" value="GatC"/>
    <property type="match status" value="1"/>
</dbReference>
<keyword evidence="6" id="KW-0436">Ligase</keyword>
<keyword evidence="6" id="KW-0067">ATP-binding</keyword>
<evidence type="ECO:0000256" key="1">
    <source>
        <dbReference type="ARBA" id="ARBA00010757"/>
    </source>
</evidence>
<reference evidence="7 8" key="1">
    <citation type="submission" date="2014-12" db="EMBL/GenBank/DDBJ databases">
        <title>Comparative genomics of the lactic acid bacteria isolated from the honey bee gut.</title>
        <authorList>
            <person name="Ellegaard K.M."/>
            <person name="Tamarit D."/>
            <person name="Javelind E."/>
            <person name="Olofsson T."/>
            <person name="Andersson S.G."/>
            <person name="Vasquez A."/>
        </authorList>
    </citation>
    <scope>NUCLEOTIDE SEQUENCE [LARGE SCALE GENOMIC DNA]</scope>
    <source>
        <strain evidence="7 8">Hon2</strain>
    </source>
</reference>
<dbReference type="PATRIC" id="fig|1218508.4.peg.1257"/>
<keyword evidence="6" id="KW-0547">Nucleotide-binding</keyword>
<comment type="catalytic activity">
    <reaction evidence="5 6">
        <text>L-glutamyl-tRNA(Gln) + L-glutamine + ATP + H2O = L-glutaminyl-tRNA(Gln) + L-glutamate + ADP + phosphate + H(+)</text>
        <dbReference type="Rhea" id="RHEA:17521"/>
        <dbReference type="Rhea" id="RHEA-COMP:9681"/>
        <dbReference type="Rhea" id="RHEA-COMP:9684"/>
        <dbReference type="ChEBI" id="CHEBI:15377"/>
        <dbReference type="ChEBI" id="CHEBI:15378"/>
        <dbReference type="ChEBI" id="CHEBI:29985"/>
        <dbReference type="ChEBI" id="CHEBI:30616"/>
        <dbReference type="ChEBI" id="CHEBI:43474"/>
        <dbReference type="ChEBI" id="CHEBI:58359"/>
        <dbReference type="ChEBI" id="CHEBI:78520"/>
        <dbReference type="ChEBI" id="CHEBI:78521"/>
        <dbReference type="ChEBI" id="CHEBI:456216"/>
    </reaction>
</comment>
<dbReference type="GO" id="GO:0070681">
    <property type="term" value="P:glutaminyl-tRNAGln biosynthesis via transamidation"/>
    <property type="evidence" value="ECO:0007669"/>
    <property type="project" value="TreeGrafter"/>
</dbReference>
<evidence type="ECO:0000256" key="5">
    <source>
        <dbReference type="ARBA" id="ARBA00047913"/>
    </source>
</evidence>
<dbReference type="AlphaFoldDB" id="A0A0F4KQB2"/>
<comment type="subunit">
    <text evidence="2 6">Heterotrimer of A, B and C subunits.</text>
</comment>
<name>A0A0F4KQB2_9LACO</name>
<dbReference type="GO" id="GO:0006450">
    <property type="term" value="P:regulation of translational fidelity"/>
    <property type="evidence" value="ECO:0007669"/>
    <property type="project" value="InterPro"/>
</dbReference>
<evidence type="ECO:0000256" key="2">
    <source>
        <dbReference type="ARBA" id="ARBA00011123"/>
    </source>
</evidence>
<dbReference type="RefSeq" id="WP_045923108.1">
    <property type="nucleotide sequence ID" value="NZ_JBHTHW010000008.1"/>
</dbReference>
<keyword evidence="7" id="KW-0808">Transferase</keyword>
<dbReference type="GO" id="GO:0005524">
    <property type="term" value="F:ATP binding"/>
    <property type="evidence" value="ECO:0007669"/>
    <property type="project" value="UniProtKB-KW"/>
</dbReference>
<comment type="catalytic activity">
    <reaction evidence="4 6">
        <text>L-aspartyl-tRNA(Asn) + L-glutamine + ATP + H2O = L-asparaginyl-tRNA(Asn) + L-glutamate + ADP + phosphate + 2 H(+)</text>
        <dbReference type="Rhea" id="RHEA:14513"/>
        <dbReference type="Rhea" id="RHEA-COMP:9674"/>
        <dbReference type="Rhea" id="RHEA-COMP:9677"/>
        <dbReference type="ChEBI" id="CHEBI:15377"/>
        <dbReference type="ChEBI" id="CHEBI:15378"/>
        <dbReference type="ChEBI" id="CHEBI:29985"/>
        <dbReference type="ChEBI" id="CHEBI:30616"/>
        <dbReference type="ChEBI" id="CHEBI:43474"/>
        <dbReference type="ChEBI" id="CHEBI:58359"/>
        <dbReference type="ChEBI" id="CHEBI:78515"/>
        <dbReference type="ChEBI" id="CHEBI:78516"/>
        <dbReference type="ChEBI" id="CHEBI:456216"/>
    </reaction>
</comment>
<dbReference type="NCBIfam" id="TIGR00135">
    <property type="entry name" value="gatC"/>
    <property type="match status" value="1"/>
</dbReference>
<dbReference type="EC" id="6.3.5.-" evidence="6"/>
<evidence type="ECO:0000313" key="7">
    <source>
        <dbReference type="EMBL" id="KJY48857.1"/>
    </source>
</evidence>
<dbReference type="STRING" id="1218508.JG29_12690"/>
<evidence type="ECO:0000256" key="3">
    <source>
        <dbReference type="ARBA" id="ARBA00024799"/>
    </source>
</evidence>
<comment type="function">
    <text evidence="3 6">Allows the formation of correctly charged Asn-tRNA(Asn) or Gln-tRNA(Gln) through the transamidation of misacylated Asp-tRNA(Asn) or Glu-tRNA(Gln) in organisms which lack either or both of asparaginyl-tRNA or glutaminyl-tRNA synthetases. The reaction takes place in the presence of glutamine and ATP through an activated phospho-Asp-tRNA(Asn) or phospho-Glu-tRNA(Gln).</text>
</comment>
<evidence type="ECO:0000256" key="6">
    <source>
        <dbReference type="HAMAP-Rule" id="MF_00122"/>
    </source>
</evidence>
<organism evidence="7 8">
    <name type="scientific">Bombilactobacillus mellis</name>
    <dbReference type="NCBI Taxonomy" id="1218508"/>
    <lineage>
        <taxon>Bacteria</taxon>
        <taxon>Bacillati</taxon>
        <taxon>Bacillota</taxon>
        <taxon>Bacilli</taxon>
        <taxon>Lactobacillales</taxon>
        <taxon>Lactobacillaceae</taxon>
        <taxon>Bombilactobacillus</taxon>
    </lineage>
</organism>
<dbReference type="GO" id="GO:0016740">
    <property type="term" value="F:transferase activity"/>
    <property type="evidence" value="ECO:0007669"/>
    <property type="project" value="UniProtKB-KW"/>
</dbReference>
<dbReference type="InterPro" id="IPR036113">
    <property type="entry name" value="Asp/Glu-ADT_sf_sub_c"/>
</dbReference>
<accession>A0A0F4KQB2</accession>
<dbReference type="OrthoDB" id="9813938at2"/>
<dbReference type="Gene3D" id="1.10.20.60">
    <property type="entry name" value="Glu-tRNAGln amidotransferase C subunit, N-terminal domain"/>
    <property type="match status" value="1"/>
</dbReference>
<dbReference type="GO" id="GO:0050566">
    <property type="term" value="F:asparaginyl-tRNA synthase (glutamine-hydrolyzing) activity"/>
    <property type="evidence" value="ECO:0007669"/>
    <property type="project" value="RHEA"/>
</dbReference>
<keyword evidence="6" id="KW-0648">Protein biosynthesis</keyword>
<gene>
    <name evidence="6 7" type="primary">gatC</name>
    <name evidence="7" type="ORF">JG29_12690</name>
</gene>
<dbReference type="HOGENOM" id="CLU_105899_1_2_9"/>
<dbReference type="GO" id="GO:0006412">
    <property type="term" value="P:translation"/>
    <property type="evidence" value="ECO:0007669"/>
    <property type="project" value="UniProtKB-UniRule"/>
</dbReference>
<dbReference type="PANTHER" id="PTHR15004:SF0">
    <property type="entry name" value="GLUTAMYL-TRNA(GLN) AMIDOTRANSFERASE SUBUNIT C, MITOCHONDRIAL"/>
    <property type="match status" value="1"/>
</dbReference>
<dbReference type="PANTHER" id="PTHR15004">
    <property type="entry name" value="GLUTAMYL-TRNA(GLN) AMIDOTRANSFERASE SUBUNIT C, MITOCHONDRIAL"/>
    <property type="match status" value="1"/>
</dbReference>
<evidence type="ECO:0000256" key="4">
    <source>
        <dbReference type="ARBA" id="ARBA00047380"/>
    </source>
</evidence>
<proteinExistence type="inferred from homology"/>
<comment type="caution">
    <text evidence="7">The sequence shown here is derived from an EMBL/GenBank/DDBJ whole genome shotgun (WGS) entry which is preliminary data.</text>
</comment>
<keyword evidence="8" id="KW-1185">Reference proteome</keyword>
<dbReference type="Pfam" id="PF02686">
    <property type="entry name" value="GatC"/>
    <property type="match status" value="1"/>
</dbReference>
<dbReference type="InterPro" id="IPR003837">
    <property type="entry name" value="GatC"/>
</dbReference>
<protein>
    <recommendedName>
        <fullName evidence="6">Aspartyl/glutamyl-tRNA(Asn/Gln) amidotransferase subunit C</fullName>
        <shortName evidence="6">Asp/Glu-ADT subunit C</shortName>
        <ecNumber evidence="6">6.3.5.-</ecNumber>
    </recommendedName>
</protein>
<dbReference type="GO" id="GO:0050567">
    <property type="term" value="F:glutaminyl-tRNA synthase (glutamine-hydrolyzing) activity"/>
    <property type="evidence" value="ECO:0007669"/>
    <property type="project" value="UniProtKB-UniRule"/>
</dbReference>
<dbReference type="Proteomes" id="UP000033695">
    <property type="component" value="Unassembled WGS sequence"/>
</dbReference>
<comment type="similarity">
    <text evidence="1 6">Belongs to the GatC family.</text>
</comment>
<evidence type="ECO:0000313" key="8">
    <source>
        <dbReference type="Proteomes" id="UP000033695"/>
    </source>
</evidence>
<dbReference type="EMBL" id="JXBZ01000008">
    <property type="protein sequence ID" value="KJY48857.1"/>
    <property type="molecule type" value="Genomic_DNA"/>
</dbReference>
<dbReference type="SUPFAM" id="SSF141000">
    <property type="entry name" value="Glu-tRNAGln amidotransferase C subunit"/>
    <property type="match status" value="1"/>
</dbReference>